<dbReference type="RefSeq" id="WP_058935555.1">
    <property type="nucleotide sequence ID" value="NZ_CP013729.1"/>
</dbReference>
<dbReference type="OrthoDB" id="5297561at2"/>
<proteinExistence type="predicted"/>
<dbReference type="InterPro" id="IPR029058">
    <property type="entry name" value="AB_hydrolase_fold"/>
</dbReference>
<dbReference type="Proteomes" id="UP000060699">
    <property type="component" value="Chromosome"/>
</dbReference>
<organism evidence="1 2">
    <name type="scientific">Roseateles depolymerans</name>
    <dbReference type="NCBI Taxonomy" id="76731"/>
    <lineage>
        <taxon>Bacteria</taxon>
        <taxon>Pseudomonadati</taxon>
        <taxon>Pseudomonadota</taxon>
        <taxon>Betaproteobacteria</taxon>
        <taxon>Burkholderiales</taxon>
        <taxon>Sphaerotilaceae</taxon>
        <taxon>Roseateles</taxon>
    </lineage>
</organism>
<keyword evidence="2" id="KW-1185">Reference proteome</keyword>
<sequence length="282" mass="29552">MKTPIHVERDGEHDGRDAHGGPTAYAYTGGKPFDPTLPCVVFIHGALHDHSVWTLLARFLAHHGHSVLAVDLPGHGRSDGPPLADVEALGAWVLDLMSAAGVDTAALVGHSMGSLIALEAAAQAPARCSRLVMVGTAWPMKVSESLLNTAREQPLSAMAMVNAFSHSTLAAKPSHPGPGVWLHGANLALMERTQARGAAHGNLFLHDFQVCDRYTGAPEAAQRVQAPAHLILGAKDQMTPPKAARQLADMLKAQVQTLPAGHALMTEAPEALLAAVRASLAG</sequence>
<dbReference type="PANTHER" id="PTHR43798">
    <property type="entry name" value="MONOACYLGLYCEROL LIPASE"/>
    <property type="match status" value="1"/>
</dbReference>
<protein>
    <submittedName>
        <fullName evidence="1">Alpha/beta hydrolase fold</fullName>
    </submittedName>
</protein>
<dbReference type="Gene3D" id="3.40.50.1820">
    <property type="entry name" value="alpha/beta hydrolase"/>
    <property type="match status" value="1"/>
</dbReference>
<dbReference type="PRINTS" id="PR00111">
    <property type="entry name" value="ABHYDROLASE"/>
</dbReference>
<dbReference type="PANTHER" id="PTHR43798:SF33">
    <property type="entry name" value="HYDROLASE, PUTATIVE (AFU_ORTHOLOGUE AFUA_2G14860)-RELATED"/>
    <property type="match status" value="1"/>
</dbReference>
<evidence type="ECO:0000313" key="2">
    <source>
        <dbReference type="Proteomes" id="UP000060699"/>
    </source>
</evidence>
<gene>
    <name evidence="1" type="ORF">RD2015_2982</name>
</gene>
<dbReference type="InterPro" id="IPR000073">
    <property type="entry name" value="AB_hydrolase_1"/>
</dbReference>
<dbReference type="AlphaFoldDB" id="A0A0U3MZV2"/>
<dbReference type="GO" id="GO:0016787">
    <property type="term" value="F:hydrolase activity"/>
    <property type="evidence" value="ECO:0007669"/>
    <property type="project" value="UniProtKB-KW"/>
</dbReference>
<dbReference type="EMBL" id="CP013729">
    <property type="protein sequence ID" value="ALV07444.1"/>
    <property type="molecule type" value="Genomic_DNA"/>
</dbReference>
<accession>A0A0U3MZV2</accession>
<dbReference type="GO" id="GO:0016020">
    <property type="term" value="C:membrane"/>
    <property type="evidence" value="ECO:0007669"/>
    <property type="project" value="TreeGrafter"/>
</dbReference>
<evidence type="ECO:0000313" key="1">
    <source>
        <dbReference type="EMBL" id="ALV07444.1"/>
    </source>
</evidence>
<keyword evidence="1" id="KW-0378">Hydrolase</keyword>
<dbReference type="Pfam" id="PF00561">
    <property type="entry name" value="Abhydrolase_1"/>
    <property type="match status" value="1"/>
</dbReference>
<dbReference type="KEGG" id="rdp:RD2015_2982"/>
<reference evidence="1 2" key="1">
    <citation type="submission" date="2015-12" db="EMBL/GenBank/DDBJ databases">
        <title>Complete genome of Roseateles depolymerans KCTC 42856.</title>
        <authorList>
            <person name="Kim K.M."/>
        </authorList>
    </citation>
    <scope>NUCLEOTIDE SEQUENCE [LARGE SCALE GENOMIC DNA]</scope>
    <source>
        <strain evidence="1 2">KCTC 42856</strain>
    </source>
</reference>
<dbReference type="PATRIC" id="fig|76731.3.peg.3054"/>
<dbReference type="SUPFAM" id="SSF53474">
    <property type="entry name" value="alpha/beta-Hydrolases"/>
    <property type="match status" value="1"/>
</dbReference>
<name>A0A0U3MZV2_9BURK</name>
<dbReference type="InterPro" id="IPR050266">
    <property type="entry name" value="AB_hydrolase_sf"/>
</dbReference>
<dbReference type="STRING" id="76731.RD2015_2982"/>